<dbReference type="GO" id="GO:0007094">
    <property type="term" value="P:mitotic spindle assembly checkpoint signaling"/>
    <property type="evidence" value="ECO:0007669"/>
    <property type="project" value="InterPro"/>
</dbReference>
<dbReference type="PANTHER" id="PTHR14030:SF4">
    <property type="entry name" value="BUB1 KINASE, ISOFORM A-RELATED"/>
    <property type="match status" value="1"/>
</dbReference>
<dbReference type="PROSITE" id="PS00107">
    <property type="entry name" value="PROTEIN_KINASE_ATP"/>
    <property type="match status" value="1"/>
</dbReference>
<dbReference type="EMBL" id="QDEB01009478">
    <property type="protein sequence ID" value="RZC42274.1"/>
    <property type="molecule type" value="Genomic_DNA"/>
</dbReference>
<dbReference type="SMART" id="SM00220">
    <property type="entry name" value="S_TKc"/>
    <property type="match status" value="1"/>
</dbReference>
<dbReference type="SUPFAM" id="SSF56112">
    <property type="entry name" value="Protein kinase-like (PK-like)"/>
    <property type="match status" value="1"/>
</dbReference>
<feature type="domain" description="BUB1 N-terminal" evidence="10">
    <location>
        <begin position="45"/>
        <end position="205"/>
    </location>
</feature>
<keyword evidence="12" id="KW-1185">Reference proteome</keyword>
<gene>
    <name evidence="11" type="ORF">BDFB_001458</name>
</gene>
<dbReference type="InterPro" id="IPR008271">
    <property type="entry name" value="Ser/Thr_kinase_AS"/>
</dbReference>
<evidence type="ECO:0000256" key="1">
    <source>
        <dbReference type="ARBA" id="ARBA00004629"/>
    </source>
</evidence>
<dbReference type="PROSITE" id="PS51489">
    <property type="entry name" value="BUB1_N"/>
    <property type="match status" value="1"/>
</dbReference>
<dbReference type="FunFam" id="1.25.40.430:FF:000003">
    <property type="entry name" value="Checkpoint serine/threonine-protein kinase BUB1"/>
    <property type="match status" value="1"/>
</dbReference>
<dbReference type="GO" id="GO:0000776">
    <property type="term" value="C:kinetochore"/>
    <property type="evidence" value="ECO:0007669"/>
    <property type="project" value="UniProtKB-KW"/>
</dbReference>
<protein>
    <submittedName>
        <fullName evidence="11">Mitotic checkpoint serine/threonine-protein kinase BUB1 beta</fullName>
    </submittedName>
</protein>
<dbReference type="AlphaFoldDB" id="A0A482WB32"/>
<evidence type="ECO:0000256" key="7">
    <source>
        <dbReference type="PROSITE-ProRule" id="PRU10141"/>
    </source>
</evidence>
<dbReference type="Proteomes" id="UP000292052">
    <property type="component" value="Unassembled WGS sequence"/>
</dbReference>
<feature type="binding site" evidence="7">
    <location>
        <position position="759"/>
    </location>
    <ligand>
        <name>ATP</name>
        <dbReference type="ChEBI" id="CHEBI:30616"/>
    </ligand>
</feature>
<evidence type="ECO:0000256" key="8">
    <source>
        <dbReference type="SAM" id="MobiDB-lite"/>
    </source>
</evidence>
<dbReference type="STRING" id="1661398.A0A482WB32"/>
<feature type="region of interest" description="Disordered" evidence="8">
    <location>
        <begin position="381"/>
        <end position="409"/>
    </location>
</feature>
<accession>A0A482WB32</accession>
<dbReference type="InterPro" id="IPR017441">
    <property type="entry name" value="Protein_kinase_ATP_BS"/>
</dbReference>
<keyword evidence="2" id="KW-0158">Chromosome</keyword>
<keyword evidence="3 7" id="KW-0547">Nucleotide-binding</keyword>
<proteinExistence type="predicted"/>
<dbReference type="InterPro" id="IPR011009">
    <property type="entry name" value="Kinase-like_dom_sf"/>
</dbReference>
<evidence type="ECO:0000259" key="10">
    <source>
        <dbReference type="PROSITE" id="PS51489"/>
    </source>
</evidence>
<evidence type="ECO:0000256" key="6">
    <source>
        <dbReference type="ARBA" id="ARBA00023328"/>
    </source>
</evidence>
<feature type="domain" description="Protein kinase" evidence="9">
    <location>
        <begin position="730"/>
        <end position="1009"/>
    </location>
</feature>
<keyword evidence="6" id="KW-0137">Centromere</keyword>
<dbReference type="OrthoDB" id="248495at2759"/>
<dbReference type="InterPro" id="IPR013212">
    <property type="entry name" value="Mad3/Bub1_I"/>
</dbReference>
<sequence>MDFDFSKENIQPLRGGRNVSQLGIALQAQTDMEYQRELLQQKGEFEKLIRTYTGDDPLENWYSYISWVEQSYPKQGHEGNLVSLLEYCLKMFESDKRYRDDRRLCRLFIKYIDLQQNPLELYHMMYAQGLCRGCADMYRAWAYYHEAASDFQNAHKVFECGKRELAQPYEELQNAHQNLIMAAGQHIIYGPNERDLSEKRQALTSLCTYKSGHVGSVRNTSSSGPGTYVLKCIRKSSINLFLEASVIARPNASIQIYEDEGEEFRGAEAGPSSIVTAAKRQEVSKENTLKPGSWTTIPVKKRHAAQKLTPSFTVHEDGGDCNDSVKMNNFVTMTSENYSDWIVSLTIPEPKDERMVPMYPKGKVYSEISTEYNAPKNFSAVTEHDEQISGESRSPPQKTWDQSAQQVHNPAGSLDEHQFNFDIWNSPDVNVFSKNSTAPKFPIYEQSNLALQEQIEPKGSAMKTPFKDLNAEELAETGSRGGMDIAAAAPVDSAKRLPIYDDDSSSSFDKIVEPVNFGDLSCNTQMFVFNLNAMKVSTPQSKQGFTVNCDGDTLKNTRKQLFAETLKGERADKALSVIIEEKSYGSSSSSSGGTTTKSSLFINHTKQNNMATISEEHNSYLAQNLMVNAALRSSSLGDLMDFGHHSSPMAVGQKNSSVGNSCSPVPTIPTPAKVIPLNFVPSDPFKQNVIEKLLQRVSFPGPHTRGYYCLHSIPKLLVRKETVCIGSDKYVIEKQLGKGTYGTVFRGVDLRTGNTVALKFQKPANRWEFYICRELQSRLMHHPLRERFMDVRIGYFSEQASILISEFMPCGSLLDVANMVKQKSGRAMKESLCIHFCLEMLKVVGAMHEVRIIHADIKPDNFLVKLFPNDTVGLHLIDFGCSIDMTLFPTGASFTRKVTTEDFICCEMIDGRPWNYHTDLFCVAATAHVLLFEKYIQLQKKDGHWSISNRLPRYARLDLWNMFFSTLLNQQNGPADSASLQAMLEDSLNHKFDDYHNEIRYLINILKNR</sequence>
<dbReference type="GO" id="GO:0005524">
    <property type="term" value="F:ATP binding"/>
    <property type="evidence" value="ECO:0007669"/>
    <property type="project" value="UniProtKB-UniRule"/>
</dbReference>
<comment type="subcellular location">
    <subcellularLocation>
        <location evidence="1">Chromosome</location>
        <location evidence="1">Centromere</location>
        <location evidence="1">Kinetochore</location>
    </subcellularLocation>
</comment>
<name>A0A482WB32_ASBVE</name>
<evidence type="ECO:0000256" key="5">
    <source>
        <dbReference type="ARBA" id="ARBA00022840"/>
    </source>
</evidence>
<evidence type="ECO:0000256" key="2">
    <source>
        <dbReference type="ARBA" id="ARBA00022454"/>
    </source>
</evidence>
<dbReference type="Pfam" id="PF00069">
    <property type="entry name" value="Pkinase"/>
    <property type="match status" value="1"/>
</dbReference>
<dbReference type="InterPro" id="IPR015661">
    <property type="entry name" value="Bub1/Mad3"/>
</dbReference>
<dbReference type="GO" id="GO:0051754">
    <property type="term" value="P:meiotic sister chromatid cohesion, centromeric"/>
    <property type="evidence" value="ECO:0007669"/>
    <property type="project" value="TreeGrafter"/>
</dbReference>
<dbReference type="Pfam" id="PF08311">
    <property type="entry name" value="Mad3_BUB1_I"/>
    <property type="match status" value="1"/>
</dbReference>
<organism evidence="11 12">
    <name type="scientific">Asbolus verrucosus</name>
    <name type="common">Desert ironclad beetle</name>
    <dbReference type="NCBI Taxonomy" id="1661398"/>
    <lineage>
        <taxon>Eukaryota</taxon>
        <taxon>Metazoa</taxon>
        <taxon>Ecdysozoa</taxon>
        <taxon>Arthropoda</taxon>
        <taxon>Hexapoda</taxon>
        <taxon>Insecta</taxon>
        <taxon>Pterygota</taxon>
        <taxon>Neoptera</taxon>
        <taxon>Endopterygota</taxon>
        <taxon>Coleoptera</taxon>
        <taxon>Polyphaga</taxon>
        <taxon>Cucujiformia</taxon>
        <taxon>Tenebrionidae</taxon>
        <taxon>Pimeliinae</taxon>
        <taxon>Asbolus</taxon>
    </lineage>
</organism>
<comment type="caution">
    <text evidence="11">The sequence shown here is derived from an EMBL/GenBank/DDBJ whole genome shotgun (WGS) entry which is preliminary data.</text>
</comment>
<keyword evidence="4" id="KW-0995">Kinetochore</keyword>
<evidence type="ECO:0000313" key="12">
    <source>
        <dbReference type="Proteomes" id="UP000292052"/>
    </source>
</evidence>
<feature type="compositionally biased region" description="Polar residues" evidence="8">
    <location>
        <begin position="389"/>
        <end position="408"/>
    </location>
</feature>
<evidence type="ECO:0000256" key="3">
    <source>
        <dbReference type="ARBA" id="ARBA00022741"/>
    </source>
</evidence>
<keyword evidence="11" id="KW-0418">Kinase</keyword>
<dbReference type="GO" id="GO:0032991">
    <property type="term" value="C:protein-containing complex"/>
    <property type="evidence" value="ECO:0007669"/>
    <property type="project" value="UniProtKB-ARBA"/>
</dbReference>
<evidence type="ECO:0000259" key="9">
    <source>
        <dbReference type="PROSITE" id="PS50011"/>
    </source>
</evidence>
<dbReference type="Gene3D" id="1.25.40.430">
    <property type="match status" value="1"/>
</dbReference>
<dbReference type="GO" id="GO:0005634">
    <property type="term" value="C:nucleus"/>
    <property type="evidence" value="ECO:0007669"/>
    <property type="project" value="TreeGrafter"/>
</dbReference>
<dbReference type="GO" id="GO:0004672">
    <property type="term" value="F:protein kinase activity"/>
    <property type="evidence" value="ECO:0007669"/>
    <property type="project" value="InterPro"/>
</dbReference>
<reference evidence="11 12" key="1">
    <citation type="submission" date="2017-03" db="EMBL/GenBank/DDBJ databases">
        <title>Genome of the blue death feigning beetle - Asbolus verrucosus.</title>
        <authorList>
            <person name="Rider S.D."/>
        </authorList>
    </citation>
    <scope>NUCLEOTIDE SEQUENCE [LARGE SCALE GENOMIC DNA]</scope>
    <source>
        <strain evidence="11">Butters</strain>
        <tissue evidence="11">Head and leg muscle</tissue>
    </source>
</reference>
<evidence type="ECO:0000256" key="4">
    <source>
        <dbReference type="ARBA" id="ARBA00022838"/>
    </source>
</evidence>
<dbReference type="PANTHER" id="PTHR14030">
    <property type="entry name" value="MITOTIC CHECKPOINT SERINE/THREONINE-PROTEIN KINASE BUB1"/>
    <property type="match status" value="1"/>
</dbReference>
<dbReference type="PROSITE" id="PS00108">
    <property type="entry name" value="PROTEIN_KINASE_ST"/>
    <property type="match status" value="1"/>
</dbReference>
<dbReference type="InterPro" id="IPR000719">
    <property type="entry name" value="Prot_kinase_dom"/>
</dbReference>
<keyword evidence="11" id="KW-0808">Transferase</keyword>
<dbReference type="Gene3D" id="1.10.510.10">
    <property type="entry name" value="Transferase(Phosphotransferase) domain 1"/>
    <property type="match status" value="1"/>
</dbReference>
<keyword evidence="5 7" id="KW-0067">ATP-binding</keyword>
<evidence type="ECO:0000313" key="11">
    <source>
        <dbReference type="EMBL" id="RZC42274.1"/>
    </source>
</evidence>
<dbReference type="CDD" id="cd13981">
    <property type="entry name" value="STKc_Bub1_BubR1"/>
    <property type="match status" value="1"/>
</dbReference>
<dbReference type="SMART" id="SM00777">
    <property type="entry name" value="Mad3_BUB1_I"/>
    <property type="match status" value="1"/>
</dbReference>
<dbReference type="PROSITE" id="PS50011">
    <property type="entry name" value="PROTEIN_KINASE_DOM"/>
    <property type="match status" value="1"/>
</dbReference>